<dbReference type="NCBIfam" id="NF035944">
    <property type="entry name" value="PEPxxWA-CTERM"/>
    <property type="match status" value="1"/>
</dbReference>
<dbReference type="AlphaFoldDB" id="A0A0E9MM15"/>
<protein>
    <recommendedName>
        <fullName evidence="1">Ice-binding protein C-terminal domain-containing protein</fullName>
    </recommendedName>
</protein>
<proteinExistence type="predicted"/>
<dbReference type="EMBL" id="BBWU01000009">
    <property type="protein sequence ID" value="GAO38180.1"/>
    <property type="molecule type" value="Genomic_DNA"/>
</dbReference>
<evidence type="ECO:0000259" key="1">
    <source>
        <dbReference type="Pfam" id="PF07589"/>
    </source>
</evidence>
<evidence type="ECO:0000313" key="2">
    <source>
        <dbReference type="EMBL" id="GAO38180.1"/>
    </source>
</evidence>
<keyword evidence="3" id="KW-1185">Reference proteome</keyword>
<dbReference type="STRING" id="1219043.SCH01S_09_00270"/>
<sequence>MYHGYTSFGDPNAPTYFHAQSVVGASQGIVTGFPSWKGFADPGTKFGAAFANELGNRMHFSLRITGDDQQISISQLMLTMASSDPDDALGFSYAAGAYNYSNDYQGVLKGSDGMLGTGDDVFITSGPNTQLVDAIVGRGSGNSFAAYCTGCTVAQQQQAINDAAAYWSPNGGTFTGTYTLGAATGSGTFTITAVPEPATWALMIGGFGLIGAAARRRRTAVLA</sequence>
<dbReference type="InterPro" id="IPR013424">
    <property type="entry name" value="Ice-binding_C"/>
</dbReference>
<comment type="caution">
    <text evidence="2">The sequence shown here is derived from an EMBL/GenBank/DDBJ whole genome shotgun (WGS) entry which is preliminary data.</text>
</comment>
<gene>
    <name evidence="2" type="ORF">SCH01S_09_00270</name>
</gene>
<dbReference type="Proteomes" id="UP000033202">
    <property type="component" value="Unassembled WGS sequence"/>
</dbReference>
<accession>A0A0E9MM15</accession>
<name>A0A0E9MM15_9SPHN</name>
<dbReference type="NCBIfam" id="TIGR02595">
    <property type="entry name" value="PEP_CTERM"/>
    <property type="match status" value="1"/>
</dbReference>
<evidence type="ECO:0000313" key="3">
    <source>
        <dbReference type="Proteomes" id="UP000033202"/>
    </source>
</evidence>
<feature type="domain" description="Ice-binding protein C-terminal" evidence="1">
    <location>
        <begin position="193"/>
        <end position="217"/>
    </location>
</feature>
<dbReference type="RefSeq" id="WP_046347041.1">
    <property type="nucleotide sequence ID" value="NZ_BBWU01000009.1"/>
</dbReference>
<dbReference type="Pfam" id="PF07589">
    <property type="entry name" value="PEP-CTERM"/>
    <property type="match status" value="1"/>
</dbReference>
<reference evidence="2 3" key="1">
    <citation type="submission" date="2015-04" db="EMBL/GenBank/DDBJ databases">
        <title>Whole genome shotgun sequence of Sphingomonas changbaiensis NBRC 104936.</title>
        <authorList>
            <person name="Katano-Makiyama Y."/>
            <person name="Hosoyama A."/>
            <person name="Hashimoto M."/>
            <person name="Noguchi M."/>
            <person name="Tsuchikane K."/>
            <person name="Ohji S."/>
            <person name="Yamazoe A."/>
            <person name="Ichikawa N."/>
            <person name="Kimura A."/>
            <person name="Fujita N."/>
        </authorList>
    </citation>
    <scope>NUCLEOTIDE SEQUENCE [LARGE SCALE GENOMIC DNA]</scope>
    <source>
        <strain evidence="2 3">NBRC 104936</strain>
    </source>
</reference>
<organism evidence="2 3">
    <name type="scientific">Sphingomonas changbaiensis NBRC 104936</name>
    <dbReference type="NCBI Taxonomy" id="1219043"/>
    <lineage>
        <taxon>Bacteria</taxon>
        <taxon>Pseudomonadati</taxon>
        <taxon>Pseudomonadota</taxon>
        <taxon>Alphaproteobacteria</taxon>
        <taxon>Sphingomonadales</taxon>
        <taxon>Sphingomonadaceae</taxon>
        <taxon>Sphingomonas</taxon>
    </lineage>
</organism>